<comment type="caution">
    <text evidence="1">The sequence shown here is derived from an EMBL/GenBank/DDBJ whole genome shotgun (WGS) entry which is preliminary data.</text>
</comment>
<dbReference type="AlphaFoldDB" id="A0A428P0Y4"/>
<keyword evidence="2" id="KW-1185">Reference proteome</keyword>
<dbReference type="Proteomes" id="UP000288168">
    <property type="component" value="Unassembled WGS sequence"/>
</dbReference>
<reference evidence="1 2" key="1">
    <citation type="submission" date="2017-06" db="EMBL/GenBank/DDBJ databases">
        <title>Comparative genomic analysis of Ambrosia Fusariam Clade fungi.</title>
        <authorList>
            <person name="Stajich J.E."/>
            <person name="Carrillo J."/>
            <person name="Kijimoto T."/>
            <person name="Eskalen A."/>
            <person name="O'Donnell K."/>
            <person name="Kasson M."/>
        </authorList>
    </citation>
    <scope>NUCLEOTIDE SEQUENCE [LARGE SCALE GENOMIC DNA]</scope>
    <source>
        <strain evidence="1 2">NRRL62584</strain>
    </source>
</reference>
<dbReference type="EMBL" id="NKCI01000233">
    <property type="protein sequence ID" value="RSL46676.1"/>
    <property type="molecule type" value="Genomic_DNA"/>
</dbReference>
<feature type="non-terminal residue" evidence="1">
    <location>
        <position position="85"/>
    </location>
</feature>
<accession>A0A428P0Y4</accession>
<gene>
    <name evidence="1" type="ORF">CEP54_013750</name>
</gene>
<evidence type="ECO:0000313" key="2">
    <source>
        <dbReference type="Proteomes" id="UP000288168"/>
    </source>
</evidence>
<proteinExistence type="predicted"/>
<protein>
    <submittedName>
        <fullName evidence="1">Uncharacterized protein</fullName>
    </submittedName>
</protein>
<evidence type="ECO:0000313" key="1">
    <source>
        <dbReference type="EMBL" id="RSL46676.1"/>
    </source>
</evidence>
<sequence>MDESHDLCDTCRAVDIASYLSHNDPVSTPMGYFQDVLKNKDCTLCKLIIKALSVYAQSYWQPGKYPVEMCHLGRLNGNLPPGRIE</sequence>
<name>A0A428P0Y4_9HYPO</name>
<organism evidence="1 2">
    <name type="scientific">Fusarium duplospermum</name>
    <dbReference type="NCBI Taxonomy" id="1325734"/>
    <lineage>
        <taxon>Eukaryota</taxon>
        <taxon>Fungi</taxon>
        <taxon>Dikarya</taxon>
        <taxon>Ascomycota</taxon>
        <taxon>Pezizomycotina</taxon>
        <taxon>Sordariomycetes</taxon>
        <taxon>Hypocreomycetidae</taxon>
        <taxon>Hypocreales</taxon>
        <taxon>Nectriaceae</taxon>
        <taxon>Fusarium</taxon>
        <taxon>Fusarium solani species complex</taxon>
    </lineage>
</organism>